<reference evidence="5 6" key="1">
    <citation type="journal article" date="2018" name="Aquat. Microb. Ecol.">
        <title>Gammaproteobacterial methanotrophs dominate.</title>
        <authorList>
            <person name="Rissanen A.J."/>
            <person name="Saarenheimo J."/>
            <person name="Tiirola M."/>
            <person name="Peura S."/>
            <person name="Aalto S.L."/>
            <person name="Karvinen A."/>
            <person name="Nykanen H."/>
        </authorList>
    </citation>
    <scope>NUCLEOTIDE SEQUENCE [LARGE SCALE GENOMIC DNA]</scope>
    <source>
        <strain evidence="5">AMbin10</strain>
    </source>
</reference>
<evidence type="ECO:0000259" key="4">
    <source>
        <dbReference type="Pfam" id="PF05175"/>
    </source>
</evidence>
<evidence type="ECO:0000256" key="1">
    <source>
        <dbReference type="ARBA" id="ARBA00022603"/>
    </source>
</evidence>
<keyword evidence="3" id="KW-0949">S-adenosyl-L-methionine</keyword>
<feature type="domain" description="Methyltransferase small" evidence="4">
    <location>
        <begin position="66"/>
        <end position="189"/>
    </location>
</feature>
<dbReference type="SUPFAM" id="SSF53335">
    <property type="entry name" value="S-adenosyl-L-methionine-dependent methyltransferases"/>
    <property type="match status" value="1"/>
</dbReference>
<accession>A0A2W4RAT4</accession>
<keyword evidence="1" id="KW-0489">Methyltransferase</keyword>
<evidence type="ECO:0000256" key="2">
    <source>
        <dbReference type="ARBA" id="ARBA00022679"/>
    </source>
</evidence>
<gene>
    <name evidence="5" type="ORF">DM484_15435</name>
</gene>
<dbReference type="Gene3D" id="3.40.50.150">
    <property type="entry name" value="Vaccinia Virus protein VP39"/>
    <property type="match status" value="1"/>
</dbReference>
<keyword evidence="2" id="KW-0808">Transferase</keyword>
<name>A0A2W4RAT4_9GAMM</name>
<proteinExistence type="predicted"/>
<dbReference type="GO" id="GO:0032259">
    <property type="term" value="P:methylation"/>
    <property type="evidence" value="ECO:0007669"/>
    <property type="project" value="UniProtKB-KW"/>
</dbReference>
<organism evidence="5 6">
    <name type="scientific">Candidatus Methylumidiphilus alinenensis</name>
    <dbReference type="NCBI Taxonomy" id="2202197"/>
    <lineage>
        <taxon>Bacteria</taxon>
        <taxon>Pseudomonadati</taxon>
        <taxon>Pseudomonadota</taxon>
        <taxon>Gammaproteobacteria</taxon>
        <taxon>Methylococcales</taxon>
        <taxon>Candidatus Methylumidiphilus</taxon>
    </lineage>
</organism>
<dbReference type="InterPro" id="IPR029063">
    <property type="entry name" value="SAM-dependent_MTases_sf"/>
</dbReference>
<evidence type="ECO:0000313" key="6">
    <source>
        <dbReference type="Proteomes" id="UP000249396"/>
    </source>
</evidence>
<evidence type="ECO:0000256" key="3">
    <source>
        <dbReference type="ARBA" id="ARBA00022691"/>
    </source>
</evidence>
<dbReference type="PANTHER" id="PTHR47816">
    <property type="entry name" value="RIBOSOMAL RNA SMALL SUBUNIT METHYLTRANSFERASE C"/>
    <property type="match status" value="1"/>
</dbReference>
<dbReference type="PANTHER" id="PTHR47816:SF4">
    <property type="entry name" value="RIBOSOMAL RNA SMALL SUBUNIT METHYLTRANSFERASE C"/>
    <property type="match status" value="1"/>
</dbReference>
<evidence type="ECO:0000313" key="5">
    <source>
        <dbReference type="EMBL" id="PZN77008.1"/>
    </source>
</evidence>
<dbReference type="GO" id="GO:0008757">
    <property type="term" value="F:S-adenosylmethionine-dependent methyltransferase activity"/>
    <property type="evidence" value="ECO:0007669"/>
    <property type="project" value="InterPro"/>
</dbReference>
<sequence>MLKKFSQLDDSYWAHHCPDTETANQKFLSIHKKPGEYEVNGLKFICPPNVYHPHEFGSSRFALRGLFSQLPRWGTRVLELGTGSGVVGICLAAAGFDVTLADIDPVAVECARKNAVLNAVSVTVHQSDLFSALGSEKFDLIFFNIPLLDKAIDDPLEIISCDPGGEIFDRFMSGAKSYLSPNGHVCVSVSNIGSRDTFLKGLAGYDESIIFAEFYASTNAWRWLLAAQPI</sequence>
<dbReference type="Pfam" id="PF05175">
    <property type="entry name" value="MTS"/>
    <property type="match status" value="1"/>
</dbReference>
<comment type="caution">
    <text evidence="5">The sequence shown here is derived from an EMBL/GenBank/DDBJ whole genome shotgun (WGS) entry which is preliminary data.</text>
</comment>
<dbReference type="Proteomes" id="UP000249396">
    <property type="component" value="Unassembled WGS sequence"/>
</dbReference>
<dbReference type="CDD" id="cd02440">
    <property type="entry name" value="AdoMet_MTases"/>
    <property type="match status" value="1"/>
</dbReference>
<protein>
    <recommendedName>
        <fullName evidence="4">Methyltransferase small domain-containing protein</fullName>
    </recommendedName>
</protein>
<dbReference type="EMBL" id="QJPH01000346">
    <property type="protein sequence ID" value="PZN77008.1"/>
    <property type="molecule type" value="Genomic_DNA"/>
</dbReference>
<dbReference type="AlphaFoldDB" id="A0A2W4RAT4"/>
<dbReference type="InterPro" id="IPR007848">
    <property type="entry name" value="Small_mtfrase_dom"/>
</dbReference>
<dbReference type="InterPro" id="IPR046977">
    <property type="entry name" value="RsmC/RlmG"/>
</dbReference>